<proteinExistence type="predicted"/>
<dbReference type="SMART" id="SM00225">
    <property type="entry name" value="BTB"/>
    <property type="match status" value="1"/>
</dbReference>
<dbReference type="GO" id="GO:0005737">
    <property type="term" value="C:cytoplasm"/>
    <property type="evidence" value="ECO:0007669"/>
    <property type="project" value="TreeGrafter"/>
</dbReference>
<keyword evidence="2" id="KW-0677">Repeat</keyword>
<dbReference type="Gene3D" id="1.25.40.20">
    <property type="entry name" value="Ankyrin repeat-containing domain"/>
    <property type="match status" value="1"/>
</dbReference>
<evidence type="ECO:0000256" key="4">
    <source>
        <dbReference type="PROSITE-ProRule" id="PRU00023"/>
    </source>
</evidence>
<dbReference type="Gene3D" id="3.30.710.10">
    <property type="entry name" value="Potassium Channel Kv1.1, Chain A"/>
    <property type="match status" value="1"/>
</dbReference>
<evidence type="ECO:0000256" key="1">
    <source>
        <dbReference type="ARBA" id="ARBA00004906"/>
    </source>
</evidence>
<protein>
    <recommendedName>
        <fullName evidence="5">BTB domain-containing protein</fullName>
    </recommendedName>
</protein>
<sequence>MSPIENSSSWTLESDLEDLDIDLQDYGPSVPLKKVPNGDVFEASRAGDVDRLRYLLETGVNVNARDRWDSVALYYACLAGHIDAARMLLENGAICSEHTFDGDRCHYASLNLRIRKLLKAFEARPPPLGPLQASLRETFLGCCHNRAYLKQASDANIDVSATDQFLRKVEFLNPIQHIVVVFPLLNLMDLVPVALFDEVGSSNYFPPDVVFFVQGRPLEAHRVILSARSPFFKQKFENEWKNRREVRLSKEKLSYPALCSLIHFFYSDRLEISVDDMEDLVRICKVCKCESLQKIIEKELIHQKYAEYKTHRDLDNSMKRFILQGISLPEEDRLPASLHRILRVSLAKSFADIDSSIGDMRVGDSVDNLVDVCVKVDKRTFYCHQAEEIFDVASRYLLFPLKRAVGEALLPHLETATPAELCHWLVLSDMYGVLKIREYCLDLVACNFEAFVETREFRTMLLTLPPPSGDSSLRTTVPSAPGAMMTAEQVNLLDDLREKWLEAEALELDMRDESALIFDKRLRMLVEMAESEAKDDKDTGA</sequence>
<dbReference type="EMBL" id="OU466859">
    <property type="protein sequence ID" value="CAH2052556.1"/>
    <property type="molecule type" value="Genomic_DNA"/>
</dbReference>
<gene>
    <name evidence="6" type="ORF">TAV2_LOCUS9342</name>
</gene>
<dbReference type="AlphaFoldDB" id="A0AAU9RVY7"/>
<dbReference type="SUPFAM" id="SSF48403">
    <property type="entry name" value="Ankyrin repeat"/>
    <property type="match status" value="1"/>
</dbReference>
<dbReference type="GO" id="GO:0042742">
    <property type="term" value="P:defense response to bacterium"/>
    <property type="evidence" value="ECO:0007669"/>
    <property type="project" value="UniProtKB-ARBA"/>
</dbReference>
<dbReference type="Pfam" id="PF00651">
    <property type="entry name" value="BTB"/>
    <property type="match status" value="1"/>
</dbReference>
<dbReference type="InterPro" id="IPR044515">
    <property type="entry name" value="ABTB1"/>
</dbReference>
<dbReference type="FunFam" id="3.30.710.10:FF:000144">
    <property type="entry name" value="BTB/POZ domain-containing protein"/>
    <property type="match status" value="1"/>
</dbReference>
<comment type="pathway">
    <text evidence="1">Protein modification; protein ubiquitination.</text>
</comment>
<evidence type="ECO:0000313" key="7">
    <source>
        <dbReference type="Proteomes" id="UP000836841"/>
    </source>
</evidence>
<organism evidence="6 7">
    <name type="scientific">Thlaspi arvense</name>
    <name type="common">Field penny-cress</name>
    <dbReference type="NCBI Taxonomy" id="13288"/>
    <lineage>
        <taxon>Eukaryota</taxon>
        <taxon>Viridiplantae</taxon>
        <taxon>Streptophyta</taxon>
        <taxon>Embryophyta</taxon>
        <taxon>Tracheophyta</taxon>
        <taxon>Spermatophyta</taxon>
        <taxon>Magnoliopsida</taxon>
        <taxon>eudicotyledons</taxon>
        <taxon>Gunneridae</taxon>
        <taxon>Pentapetalae</taxon>
        <taxon>rosids</taxon>
        <taxon>malvids</taxon>
        <taxon>Brassicales</taxon>
        <taxon>Brassicaceae</taxon>
        <taxon>Thlaspideae</taxon>
        <taxon>Thlaspi</taxon>
    </lineage>
</organism>
<dbReference type="PROSITE" id="PS50088">
    <property type="entry name" value="ANK_REPEAT"/>
    <property type="match status" value="1"/>
</dbReference>
<name>A0AAU9RVY7_THLAR</name>
<dbReference type="GO" id="GO:0000151">
    <property type="term" value="C:ubiquitin ligase complex"/>
    <property type="evidence" value="ECO:0007669"/>
    <property type="project" value="TreeGrafter"/>
</dbReference>
<dbReference type="InterPro" id="IPR002110">
    <property type="entry name" value="Ankyrin_rpt"/>
</dbReference>
<feature type="repeat" description="ANK" evidence="4">
    <location>
        <begin position="43"/>
        <end position="67"/>
    </location>
</feature>
<evidence type="ECO:0000256" key="2">
    <source>
        <dbReference type="ARBA" id="ARBA00022737"/>
    </source>
</evidence>
<evidence type="ECO:0000313" key="6">
    <source>
        <dbReference type="EMBL" id="CAH2052556.1"/>
    </source>
</evidence>
<dbReference type="InterPro" id="IPR036770">
    <property type="entry name" value="Ankyrin_rpt-contain_sf"/>
</dbReference>
<dbReference type="Pfam" id="PF13637">
    <property type="entry name" value="Ank_4"/>
    <property type="match status" value="1"/>
</dbReference>
<reference evidence="6 7" key="1">
    <citation type="submission" date="2022-03" db="EMBL/GenBank/DDBJ databases">
        <authorList>
            <person name="Nunn A."/>
            <person name="Chopra R."/>
            <person name="Nunn A."/>
            <person name="Contreras Garrido A."/>
        </authorList>
    </citation>
    <scope>NUCLEOTIDE SEQUENCE [LARGE SCALE GENOMIC DNA]</scope>
</reference>
<keyword evidence="3 4" id="KW-0040">ANK repeat</keyword>
<dbReference type="Proteomes" id="UP000836841">
    <property type="component" value="Chromosome 3"/>
</dbReference>
<dbReference type="GO" id="GO:0031347">
    <property type="term" value="P:regulation of defense response"/>
    <property type="evidence" value="ECO:0007669"/>
    <property type="project" value="UniProtKB-ARBA"/>
</dbReference>
<evidence type="ECO:0000259" key="5">
    <source>
        <dbReference type="PROSITE" id="PS50097"/>
    </source>
</evidence>
<dbReference type="GO" id="GO:0045087">
    <property type="term" value="P:innate immune response"/>
    <property type="evidence" value="ECO:0007669"/>
    <property type="project" value="UniProtKB-ARBA"/>
</dbReference>
<evidence type="ECO:0000256" key="3">
    <source>
        <dbReference type="ARBA" id="ARBA00023043"/>
    </source>
</evidence>
<dbReference type="InterPro" id="IPR011333">
    <property type="entry name" value="SKP1/BTB/POZ_sf"/>
</dbReference>
<feature type="domain" description="BTB" evidence="5">
    <location>
        <begin position="207"/>
        <end position="274"/>
    </location>
</feature>
<dbReference type="PROSITE" id="PS50097">
    <property type="entry name" value="BTB"/>
    <property type="match status" value="1"/>
</dbReference>
<dbReference type="InterPro" id="IPR000210">
    <property type="entry name" value="BTB/POZ_dom"/>
</dbReference>
<dbReference type="FunFam" id="1.25.40.20:FF:000328">
    <property type="entry name" value="BTB/POZ domain-containing protein"/>
    <property type="match status" value="1"/>
</dbReference>
<keyword evidence="7" id="KW-1185">Reference proteome</keyword>
<dbReference type="SUPFAM" id="SSF54695">
    <property type="entry name" value="POZ domain"/>
    <property type="match status" value="1"/>
</dbReference>
<accession>A0AAU9RVY7</accession>
<dbReference type="PANTHER" id="PTHR46231">
    <property type="entry name" value="ANKYRIN REPEAT AND BTB/POZ DOMAIN-CONTAINING PROTEIN 1"/>
    <property type="match status" value="1"/>
</dbReference>
<dbReference type="PANTHER" id="PTHR46231:SF1">
    <property type="entry name" value="ANKYRIN REPEAT AND BTB_POZ DOMAIN-CONTAINING PROTEIN 1"/>
    <property type="match status" value="1"/>
</dbReference>